<comment type="similarity">
    <text evidence="2">Belongs to the MscS (TC 1.A.23) family.</text>
</comment>
<dbReference type="GO" id="GO:0055085">
    <property type="term" value="P:transmembrane transport"/>
    <property type="evidence" value="ECO:0007669"/>
    <property type="project" value="InterPro"/>
</dbReference>
<evidence type="ECO:0000256" key="6">
    <source>
        <dbReference type="ARBA" id="ARBA00023136"/>
    </source>
</evidence>
<evidence type="ECO:0000256" key="7">
    <source>
        <dbReference type="SAM" id="MobiDB-lite"/>
    </source>
</evidence>
<dbReference type="GO" id="GO:0005886">
    <property type="term" value="C:plasma membrane"/>
    <property type="evidence" value="ECO:0007669"/>
    <property type="project" value="UniProtKB-SubCell"/>
</dbReference>
<gene>
    <name evidence="12" type="ORF">GF339_15680</name>
</gene>
<dbReference type="SUPFAM" id="SSF82861">
    <property type="entry name" value="Mechanosensitive channel protein MscS (YggB), transmembrane region"/>
    <property type="match status" value="1"/>
</dbReference>
<feature type="domain" description="Mechanosensitive ion channel transmembrane helices 2/3" evidence="11">
    <location>
        <begin position="11"/>
        <end position="52"/>
    </location>
</feature>
<dbReference type="InterPro" id="IPR023408">
    <property type="entry name" value="MscS_beta-dom_sf"/>
</dbReference>
<dbReference type="SUPFAM" id="SSF82689">
    <property type="entry name" value="Mechanosensitive channel protein MscS (YggB), C-terminal domain"/>
    <property type="match status" value="1"/>
</dbReference>
<dbReference type="Gene3D" id="3.30.70.100">
    <property type="match status" value="1"/>
</dbReference>
<evidence type="ECO:0000259" key="11">
    <source>
        <dbReference type="Pfam" id="PF21088"/>
    </source>
</evidence>
<evidence type="ECO:0000313" key="12">
    <source>
        <dbReference type="EMBL" id="MBD3326025.1"/>
    </source>
</evidence>
<keyword evidence="3" id="KW-1003">Cell membrane</keyword>
<keyword evidence="5 8" id="KW-1133">Transmembrane helix</keyword>
<evidence type="ECO:0000256" key="4">
    <source>
        <dbReference type="ARBA" id="ARBA00022692"/>
    </source>
</evidence>
<feature type="domain" description="Mechanosensitive ion channel MscS" evidence="9">
    <location>
        <begin position="54"/>
        <end position="119"/>
    </location>
</feature>
<keyword evidence="4 8" id="KW-0812">Transmembrane</keyword>
<reference evidence="12" key="1">
    <citation type="submission" date="2019-11" db="EMBL/GenBank/DDBJ databases">
        <title>Microbial mats filling the niche in hypersaline microbial mats.</title>
        <authorList>
            <person name="Wong H.L."/>
            <person name="Macleod F.I."/>
            <person name="White R.A. III"/>
            <person name="Burns B.P."/>
        </authorList>
    </citation>
    <scope>NUCLEOTIDE SEQUENCE</scope>
    <source>
        <strain evidence="12">Rbin_158</strain>
    </source>
</reference>
<proteinExistence type="inferred from homology"/>
<sequence>MEIGLQVSIITISVYLVWMFGILWALNAVGVGTTSLAVAFGALGIGLGFGLQSIFNNFVSGLILLFERPIEVKDVIEVNGIWGFVEKINVRSTVVRTYDNSALIIPNSDIVSNQLTNWTFRDVRMRRTIQVGVAYGSDVKLVEQTLYEIAEQHPRVLVDPAPMVHFSDFGDSALVFKLRLWTLLEYGLTTENDIRFEIDRIFREKHITIAFPQVDVHLHPEKAAESPELPEPNSGALPDSADAE</sequence>
<dbReference type="InterPro" id="IPR049278">
    <property type="entry name" value="MS_channel_C"/>
</dbReference>
<evidence type="ECO:0000256" key="2">
    <source>
        <dbReference type="ARBA" id="ARBA00008017"/>
    </source>
</evidence>
<dbReference type="Gene3D" id="1.10.287.1260">
    <property type="match status" value="1"/>
</dbReference>
<dbReference type="AlphaFoldDB" id="A0A9D5Q6Q2"/>
<dbReference type="Gene3D" id="2.30.30.60">
    <property type="match status" value="1"/>
</dbReference>
<evidence type="ECO:0000259" key="9">
    <source>
        <dbReference type="Pfam" id="PF00924"/>
    </source>
</evidence>
<dbReference type="SUPFAM" id="SSF50182">
    <property type="entry name" value="Sm-like ribonucleoproteins"/>
    <property type="match status" value="1"/>
</dbReference>
<dbReference type="PANTHER" id="PTHR30347">
    <property type="entry name" value="POTASSIUM CHANNEL RELATED"/>
    <property type="match status" value="1"/>
</dbReference>
<name>A0A9D5Q6Q2_9BACT</name>
<dbReference type="InterPro" id="IPR006686">
    <property type="entry name" value="MscS_channel_CS"/>
</dbReference>
<organism evidence="12 13">
    <name type="scientific">candidate division KSB3 bacterium</name>
    <dbReference type="NCBI Taxonomy" id="2044937"/>
    <lineage>
        <taxon>Bacteria</taxon>
        <taxon>candidate division KSB3</taxon>
    </lineage>
</organism>
<feature type="transmembrane region" description="Helical" evidence="8">
    <location>
        <begin position="38"/>
        <end position="66"/>
    </location>
</feature>
<dbReference type="InterPro" id="IPR049142">
    <property type="entry name" value="MS_channel_1st"/>
</dbReference>
<keyword evidence="6 8" id="KW-0472">Membrane</keyword>
<dbReference type="EMBL" id="WJJP01000515">
    <property type="protein sequence ID" value="MBD3326025.1"/>
    <property type="molecule type" value="Genomic_DNA"/>
</dbReference>
<dbReference type="PROSITE" id="PS01246">
    <property type="entry name" value="UPF0003"/>
    <property type="match status" value="1"/>
</dbReference>
<feature type="domain" description="Mechanosensitive ion channel MscS C-terminal" evidence="10">
    <location>
        <begin position="128"/>
        <end position="209"/>
    </location>
</feature>
<dbReference type="Pfam" id="PF00924">
    <property type="entry name" value="MS_channel_2nd"/>
    <property type="match status" value="1"/>
</dbReference>
<feature type="region of interest" description="Disordered" evidence="7">
    <location>
        <begin position="221"/>
        <end position="244"/>
    </location>
</feature>
<comment type="subcellular location">
    <subcellularLocation>
        <location evidence="1">Cell membrane</location>
        <topology evidence="1">Multi-pass membrane protein</topology>
    </subcellularLocation>
</comment>
<evidence type="ECO:0000256" key="5">
    <source>
        <dbReference type="ARBA" id="ARBA00022989"/>
    </source>
</evidence>
<evidence type="ECO:0000256" key="8">
    <source>
        <dbReference type="SAM" id="Phobius"/>
    </source>
</evidence>
<evidence type="ECO:0000256" key="3">
    <source>
        <dbReference type="ARBA" id="ARBA00022475"/>
    </source>
</evidence>
<dbReference type="InterPro" id="IPR010920">
    <property type="entry name" value="LSM_dom_sf"/>
</dbReference>
<protein>
    <submittedName>
        <fullName evidence="12">Mechanosensitive ion channel</fullName>
    </submittedName>
</protein>
<dbReference type="InterPro" id="IPR052702">
    <property type="entry name" value="MscS-like_channel"/>
</dbReference>
<accession>A0A9D5Q6Q2</accession>
<dbReference type="InterPro" id="IPR006685">
    <property type="entry name" value="MscS_channel_2nd"/>
</dbReference>
<dbReference type="Pfam" id="PF21082">
    <property type="entry name" value="MS_channel_3rd"/>
    <property type="match status" value="1"/>
</dbReference>
<dbReference type="InterPro" id="IPR011066">
    <property type="entry name" value="MscS_channel_C_sf"/>
</dbReference>
<comment type="caution">
    <text evidence="12">The sequence shown here is derived from an EMBL/GenBank/DDBJ whole genome shotgun (WGS) entry which is preliminary data.</text>
</comment>
<dbReference type="InterPro" id="IPR011014">
    <property type="entry name" value="MscS_channel_TM-2"/>
</dbReference>
<dbReference type="Proteomes" id="UP000649604">
    <property type="component" value="Unassembled WGS sequence"/>
</dbReference>
<evidence type="ECO:0000313" key="13">
    <source>
        <dbReference type="Proteomes" id="UP000649604"/>
    </source>
</evidence>
<evidence type="ECO:0000259" key="10">
    <source>
        <dbReference type="Pfam" id="PF21082"/>
    </source>
</evidence>
<dbReference type="Pfam" id="PF21088">
    <property type="entry name" value="MS_channel_1st"/>
    <property type="match status" value="1"/>
</dbReference>
<evidence type="ECO:0000256" key="1">
    <source>
        <dbReference type="ARBA" id="ARBA00004651"/>
    </source>
</evidence>
<feature type="transmembrane region" description="Helical" evidence="8">
    <location>
        <begin position="7"/>
        <end position="26"/>
    </location>
</feature>
<dbReference type="PANTHER" id="PTHR30347:SF1">
    <property type="entry name" value="MECHANOSENSITIVE CHANNEL MSCK"/>
    <property type="match status" value="1"/>
</dbReference>